<keyword evidence="6" id="KW-1185">Reference proteome</keyword>
<dbReference type="Proteomes" id="UP001153069">
    <property type="component" value="Unassembled WGS sequence"/>
</dbReference>
<comment type="caution">
    <text evidence="5">The sequence shown here is derived from an EMBL/GenBank/DDBJ whole genome shotgun (WGS) entry which is preliminary data.</text>
</comment>
<comment type="similarity">
    <text evidence="1">Belongs to the pseudouridine synthase TruD family.</text>
</comment>
<dbReference type="PIRSF" id="PIRSF037016">
    <property type="entry name" value="Pseudouridin_synth_euk_prd"/>
    <property type="match status" value="1"/>
</dbReference>
<evidence type="ECO:0000256" key="2">
    <source>
        <dbReference type="ARBA" id="ARBA00023235"/>
    </source>
</evidence>
<feature type="compositionally biased region" description="Basic and acidic residues" evidence="3">
    <location>
        <begin position="162"/>
        <end position="182"/>
    </location>
</feature>
<dbReference type="GO" id="GO:0009982">
    <property type="term" value="F:pseudouridine synthase activity"/>
    <property type="evidence" value="ECO:0007669"/>
    <property type="project" value="InterPro"/>
</dbReference>
<dbReference type="InterPro" id="IPR011760">
    <property type="entry name" value="PsdUridine_synth_TruD_insert"/>
</dbReference>
<dbReference type="Pfam" id="PF01142">
    <property type="entry name" value="TruD"/>
    <property type="match status" value="1"/>
</dbReference>
<evidence type="ECO:0000313" key="6">
    <source>
        <dbReference type="Proteomes" id="UP001153069"/>
    </source>
</evidence>
<feature type="compositionally biased region" description="Basic and acidic residues" evidence="3">
    <location>
        <begin position="11"/>
        <end position="26"/>
    </location>
</feature>
<feature type="region of interest" description="Disordered" evidence="3">
    <location>
        <begin position="97"/>
        <end position="186"/>
    </location>
</feature>
<accession>A0A9N8E2W0</accession>
<proteinExistence type="inferred from homology"/>
<organism evidence="5 6">
    <name type="scientific">Seminavis robusta</name>
    <dbReference type="NCBI Taxonomy" id="568900"/>
    <lineage>
        <taxon>Eukaryota</taxon>
        <taxon>Sar</taxon>
        <taxon>Stramenopiles</taxon>
        <taxon>Ochrophyta</taxon>
        <taxon>Bacillariophyta</taxon>
        <taxon>Bacillariophyceae</taxon>
        <taxon>Bacillariophycidae</taxon>
        <taxon>Naviculales</taxon>
        <taxon>Naviculaceae</taxon>
        <taxon>Seminavis</taxon>
    </lineage>
</organism>
<dbReference type="GO" id="GO:0003723">
    <property type="term" value="F:RNA binding"/>
    <property type="evidence" value="ECO:0007669"/>
    <property type="project" value="InterPro"/>
</dbReference>
<dbReference type="GO" id="GO:0005634">
    <property type="term" value="C:nucleus"/>
    <property type="evidence" value="ECO:0007669"/>
    <property type="project" value="TreeGrafter"/>
</dbReference>
<dbReference type="Gene3D" id="3.30.2350.20">
    <property type="entry name" value="TruD, catalytic domain"/>
    <property type="match status" value="2"/>
</dbReference>
<dbReference type="PANTHER" id="PTHR13326:SF21">
    <property type="entry name" value="PSEUDOURIDYLATE SYNTHASE PUS7L"/>
    <property type="match status" value="1"/>
</dbReference>
<feature type="domain" description="TRUD" evidence="4">
    <location>
        <begin position="469"/>
        <end position="715"/>
    </location>
</feature>
<feature type="region of interest" description="Disordered" evidence="3">
    <location>
        <begin position="793"/>
        <end position="824"/>
    </location>
</feature>
<evidence type="ECO:0000259" key="4">
    <source>
        <dbReference type="PROSITE" id="PS50984"/>
    </source>
</evidence>
<feature type="region of interest" description="Disordered" evidence="3">
    <location>
        <begin position="336"/>
        <end position="359"/>
    </location>
</feature>
<keyword evidence="2" id="KW-0413">Isomerase</keyword>
<feature type="compositionally biased region" description="Low complexity" evidence="3">
    <location>
        <begin position="42"/>
        <end position="52"/>
    </location>
</feature>
<dbReference type="OrthoDB" id="447290at2759"/>
<dbReference type="InterPro" id="IPR042214">
    <property type="entry name" value="TruD_catalytic"/>
</dbReference>
<dbReference type="GO" id="GO:0001522">
    <property type="term" value="P:pseudouridine synthesis"/>
    <property type="evidence" value="ECO:0007669"/>
    <property type="project" value="InterPro"/>
</dbReference>
<evidence type="ECO:0000256" key="3">
    <source>
        <dbReference type="SAM" id="MobiDB-lite"/>
    </source>
</evidence>
<name>A0A9N8E2W0_9STRA</name>
<feature type="region of interest" description="Disordered" evidence="3">
    <location>
        <begin position="1"/>
        <end position="58"/>
    </location>
</feature>
<dbReference type="InterPro" id="IPR001656">
    <property type="entry name" value="PsdUridine_synth_TruD"/>
</dbReference>
<evidence type="ECO:0000256" key="1">
    <source>
        <dbReference type="ARBA" id="ARBA00007953"/>
    </source>
</evidence>
<dbReference type="SUPFAM" id="SSF55120">
    <property type="entry name" value="Pseudouridine synthase"/>
    <property type="match status" value="1"/>
</dbReference>
<dbReference type="PROSITE" id="PS50984">
    <property type="entry name" value="TRUD"/>
    <property type="match status" value="1"/>
</dbReference>
<feature type="region of interest" description="Disordered" evidence="3">
    <location>
        <begin position="276"/>
        <end position="311"/>
    </location>
</feature>
<protein>
    <submittedName>
        <fullName evidence="5">Multisubstrate pseudouridine synthase 7</fullName>
    </submittedName>
</protein>
<gene>
    <name evidence="5" type="ORF">SEMRO_600_G173370.1</name>
</gene>
<dbReference type="CDD" id="cd02576">
    <property type="entry name" value="PseudoU_synth_ScPUS7"/>
    <property type="match status" value="1"/>
</dbReference>
<dbReference type="EMBL" id="CAICTM010000599">
    <property type="protein sequence ID" value="CAB9513576.1"/>
    <property type="molecule type" value="Genomic_DNA"/>
</dbReference>
<feature type="compositionally biased region" description="Basic and acidic residues" evidence="3">
    <location>
        <begin position="125"/>
        <end position="141"/>
    </location>
</feature>
<feature type="compositionally biased region" description="Basic residues" evidence="3">
    <location>
        <begin position="285"/>
        <end position="295"/>
    </location>
</feature>
<dbReference type="InterPro" id="IPR020103">
    <property type="entry name" value="PsdUridine_synth_cat_dom_sf"/>
</dbReference>
<sequence>MDPSTEATTEEAAKATADPKKEEDPSKSSAPETTTEKDQKTKNAAAKTAEATSDSNEKEFGISVYLSPDHVGFSAVLKARYSDFVVHEVGWDGALATLSSANNNNNDNDGQDPEDKPQNPNTETQNDKSDKTDKKRKREEQDSSNTTKAEEEENGAANSKSQKTDDQKSPGNDNDKTTKEETPWENLQTEFAKIVGPKEAQTVLDFLKQDATAEKQQQEEETKAKLFVALPPIADKDTRRQVHQWIKSSAIHAIATADTADDDQGNKVIRFWPLRHETKMPNHGQFHRSKGRNSKHSNNNKVKKQKAPPGSPYLQFVLYKENCDTHTAIKQITQRMSTGGRGGRGRGRGGRGNDRVRVGYSGMKDKRGVTTQFCTLQHRSPHEIDWVNYQSSRGGGHTSRGGVALVRVGSYRYVSDELRLGRLKGNRFDVVLRNVQIDDEASMMVTDTTKFEATKKIVTTAADNLRNHGFINYFGMQRFGKFHDTHLAGVALLQGDFQQIVHCIMRPKNGEAPRVLEARQKWQQRFDALKDDATDGERAQVESSCAKSILRSFGRFMASEVAVLESLARNPLDYKRAFSCIGKTMRMMFLHAVQSFLWNKVASYRIETMGRLSVLVGDVVYANDDKTAPERNNTASKQPTAVKVVTQEDVDANKYTMEDLILPLLGTKSVKPTNESSKLFDSILAENGLTMEMFHKIQDRDLASCPGDYRKLICRPTDVDVQVVQYRDPVQPLLQTDLMKLNNIPIKLASSASAAAAADAPPPLLGVVVGFTLPSSAYATIALRELMKKPTSSEYQKELGLGGTAPPASADNGEPALAASKNTE</sequence>
<reference evidence="5" key="1">
    <citation type="submission" date="2020-06" db="EMBL/GenBank/DDBJ databases">
        <authorList>
            <consortium name="Plant Systems Biology data submission"/>
        </authorList>
    </citation>
    <scope>NUCLEOTIDE SEQUENCE</scope>
    <source>
        <strain evidence="5">D6</strain>
    </source>
</reference>
<dbReference type="AlphaFoldDB" id="A0A9N8E2W0"/>
<dbReference type="PANTHER" id="PTHR13326">
    <property type="entry name" value="TRNA PSEUDOURIDINE SYNTHASE D"/>
    <property type="match status" value="1"/>
</dbReference>
<evidence type="ECO:0000313" key="5">
    <source>
        <dbReference type="EMBL" id="CAB9513576.1"/>
    </source>
</evidence>